<keyword evidence="1" id="KW-1133">Transmembrane helix</keyword>
<accession>A0A080LYZ2</accession>
<keyword evidence="1" id="KW-0812">Transmembrane</keyword>
<sequence>MAVCAMVDASGFVKQLAGVSLGDCTGYVLLDKSDWVSNGLVQSLITIPSGEDFAAVWATAFIVPVSIGLIAWTVAKIVNVFR</sequence>
<dbReference type="EMBL" id="JDVG02000262">
    <property type="protein sequence ID" value="KFB73220.1"/>
    <property type="molecule type" value="Genomic_DNA"/>
</dbReference>
<dbReference type="Proteomes" id="UP000020077">
    <property type="component" value="Unassembled WGS sequence"/>
</dbReference>
<evidence type="ECO:0000313" key="3">
    <source>
        <dbReference type="Proteomes" id="UP000020077"/>
    </source>
</evidence>
<protein>
    <submittedName>
        <fullName evidence="2">Uncharacterized protein</fullName>
    </submittedName>
</protein>
<organism evidence="2 3">
    <name type="scientific">Candidatus Accumulibacter phosphatis</name>
    <dbReference type="NCBI Taxonomy" id="327160"/>
    <lineage>
        <taxon>Bacteria</taxon>
        <taxon>Pseudomonadati</taxon>
        <taxon>Pseudomonadota</taxon>
        <taxon>Betaproteobacteria</taxon>
        <taxon>Candidatus Accumulibacter</taxon>
    </lineage>
</organism>
<feature type="transmembrane region" description="Helical" evidence="1">
    <location>
        <begin position="54"/>
        <end position="75"/>
    </location>
</feature>
<keyword evidence="1" id="KW-0472">Membrane</keyword>
<evidence type="ECO:0000256" key="1">
    <source>
        <dbReference type="SAM" id="Phobius"/>
    </source>
</evidence>
<evidence type="ECO:0000313" key="2">
    <source>
        <dbReference type="EMBL" id="KFB73220.1"/>
    </source>
</evidence>
<dbReference type="AlphaFoldDB" id="A0A080LYZ2"/>
<proteinExistence type="predicted"/>
<comment type="caution">
    <text evidence="2">The sequence shown here is derived from an EMBL/GenBank/DDBJ whole genome shotgun (WGS) entry which is preliminary data.</text>
</comment>
<gene>
    <name evidence="2" type="ORF">AW09_001531</name>
</gene>
<name>A0A080LYZ2_9PROT</name>
<reference evidence="2 3" key="1">
    <citation type="submission" date="2014-02" db="EMBL/GenBank/DDBJ databases">
        <title>Expanding our view of genomic diversity in Candidatus Accumulibacter clades.</title>
        <authorList>
            <person name="Skennerton C.T."/>
            <person name="Barr J.J."/>
            <person name="Slater F.R."/>
            <person name="Bond P.L."/>
            <person name="Tyson G.W."/>
        </authorList>
    </citation>
    <scope>NUCLEOTIDE SEQUENCE [LARGE SCALE GENOMIC DNA]</scope>
    <source>
        <strain evidence="3">BA-91</strain>
    </source>
</reference>